<sequence length="116" mass="13318">MRQSKIHIHFFAFLLLVCMLKVAFPVGEFFHNHLSEKEVCAHVNGKKCDHSTHISQAEKHHDCVYLQLHHSFVLSTFSYHLLEVNDSFVFFFSEKTTVLTSSTTLSRGPPTTSIHC</sequence>
<keyword evidence="2" id="KW-1185">Reference proteome</keyword>
<organism evidence="1 2">
    <name type="scientific">Capnocytophaga gingivalis</name>
    <dbReference type="NCBI Taxonomy" id="1017"/>
    <lineage>
        <taxon>Bacteria</taxon>
        <taxon>Pseudomonadati</taxon>
        <taxon>Bacteroidota</taxon>
        <taxon>Flavobacteriia</taxon>
        <taxon>Flavobacteriales</taxon>
        <taxon>Flavobacteriaceae</taxon>
        <taxon>Capnocytophaga</taxon>
    </lineage>
</organism>
<dbReference type="Proteomes" id="UP001324270">
    <property type="component" value="Unassembled WGS sequence"/>
</dbReference>
<evidence type="ECO:0008006" key="3">
    <source>
        <dbReference type="Google" id="ProtNLM"/>
    </source>
</evidence>
<gene>
    <name evidence="1" type="ORF">VJJ49_10695</name>
</gene>
<comment type="caution">
    <text evidence="1">The sequence shown here is derived from an EMBL/GenBank/DDBJ whole genome shotgun (WGS) entry which is preliminary data.</text>
</comment>
<proteinExistence type="predicted"/>
<dbReference type="RefSeq" id="WP_155813492.1">
    <property type="nucleotide sequence ID" value="NZ_CAUPZR010000002.1"/>
</dbReference>
<evidence type="ECO:0000313" key="2">
    <source>
        <dbReference type="Proteomes" id="UP001324270"/>
    </source>
</evidence>
<evidence type="ECO:0000313" key="1">
    <source>
        <dbReference type="EMBL" id="MEB3041153.1"/>
    </source>
</evidence>
<reference evidence="1 2" key="1">
    <citation type="submission" date="2023-12" db="EMBL/GenBank/DDBJ databases">
        <title>Genomic sequences of Capnocytophaga and Parvimonas strains.</title>
        <authorList>
            <person name="Watt R.M."/>
            <person name="Wang M."/>
            <person name="Yang T."/>
            <person name="Tong W.M."/>
        </authorList>
    </citation>
    <scope>NUCLEOTIDE SEQUENCE [LARGE SCALE GENOMIC DNA]</scope>
    <source>
        <strain evidence="1 2">CCUG 13156</strain>
    </source>
</reference>
<name>A0ABU5YES8_9FLAO</name>
<accession>A0ABU5YES8</accession>
<dbReference type="EMBL" id="JAYKBV010000015">
    <property type="protein sequence ID" value="MEB3041153.1"/>
    <property type="molecule type" value="Genomic_DNA"/>
</dbReference>
<protein>
    <recommendedName>
        <fullName evidence="3">Secreted protein</fullName>
    </recommendedName>
</protein>